<comment type="caution">
    <text evidence="1">The sequence shown here is derived from an EMBL/GenBank/DDBJ whole genome shotgun (WGS) entry which is preliminary data.</text>
</comment>
<sequence length="161" mass="18585">MRLWLSLGIVLPVFFLGVGVFSFYQTINAPKNEQQEAIEHLVMNEDEAVEVEDFHMFFGIDTIYVATVSQDNGELYYWFYNDSYDRIERVPHADLVEADTLKNEVLESVAGAELRDIGVGYEEDEVVYELVYTDQDNTLYYDYYTATDGGGELLKQFRLSP</sequence>
<accession>A0A841PJM1</accession>
<protein>
    <submittedName>
        <fullName evidence="1">Uncharacterized protein YpmB</fullName>
    </submittedName>
</protein>
<dbReference type="RefSeq" id="WP_184402991.1">
    <property type="nucleotide sequence ID" value="NZ_JACHHJ010000001.1"/>
</dbReference>
<organism evidence="1 2">
    <name type="scientific">Geomicrobium halophilum</name>
    <dbReference type="NCBI Taxonomy" id="549000"/>
    <lineage>
        <taxon>Bacteria</taxon>
        <taxon>Bacillati</taxon>
        <taxon>Bacillota</taxon>
        <taxon>Bacilli</taxon>
        <taxon>Bacillales</taxon>
        <taxon>Geomicrobium</taxon>
    </lineage>
</organism>
<dbReference type="SUPFAM" id="SSF54403">
    <property type="entry name" value="Cystatin/monellin"/>
    <property type="match status" value="1"/>
</dbReference>
<keyword evidence="2" id="KW-1185">Reference proteome</keyword>
<proteinExistence type="predicted"/>
<evidence type="ECO:0000313" key="2">
    <source>
        <dbReference type="Proteomes" id="UP000568839"/>
    </source>
</evidence>
<dbReference type="InterPro" id="IPR046350">
    <property type="entry name" value="Cystatin_sf"/>
</dbReference>
<reference evidence="1 2" key="1">
    <citation type="submission" date="2020-08" db="EMBL/GenBank/DDBJ databases">
        <title>Genomic Encyclopedia of Type Strains, Phase IV (KMG-IV): sequencing the most valuable type-strain genomes for metagenomic binning, comparative biology and taxonomic classification.</title>
        <authorList>
            <person name="Goeker M."/>
        </authorList>
    </citation>
    <scope>NUCLEOTIDE SEQUENCE [LARGE SCALE GENOMIC DNA]</scope>
    <source>
        <strain evidence="1 2">DSM 21769</strain>
    </source>
</reference>
<dbReference type="Gene3D" id="3.10.450.40">
    <property type="match status" value="1"/>
</dbReference>
<name>A0A841PJM1_9BACL</name>
<dbReference type="EMBL" id="JACHHJ010000001">
    <property type="protein sequence ID" value="MBB6449067.1"/>
    <property type="molecule type" value="Genomic_DNA"/>
</dbReference>
<evidence type="ECO:0000313" key="1">
    <source>
        <dbReference type="EMBL" id="MBB6449067.1"/>
    </source>
</evidence>
<gene>
    <name evidence="1" type="ORF">HNR44_001016</name>
</gene>
<dbReference type="AlphaFoldDB" id="A0A841PJM1"/>
<dbReference type="Proteomes" id="UP000568839">
    <property type="component" value="Unassembled WGS sequence"/>
</dbReference>